<feature type="transmembrane region" description="Helical" evidence="2">
    <location>
        <begin position="141"/>
        <end position="162"/>
    </location>
</feature>
<dbReference type="SUPFAM" id="SSF103473">
    <property type="entry name" value="MFS general substrate transporter"/>
    <property type="match status" value="2"/>
</dbReference>
<dbReference type="PANTHER" id="PTHR37834">
    <property type="entry name" value="GDSL-LIKE LIPASE/ACYLHYDROLASE DOMAIN PROTEIN (AFU_ORTHOLOGUE AFUA_2G00620)"/>
    <property type="match status" value="1"/>
</dbReference>
<feature type="transmembrane region" description="Helical" evidence="2">
    <location>
        <begin position="946"/>
        <end position="965"/>
    </location>
</feature>
<keyword evidence="3" id="KW-0732">Signal</keyword>
<protein>
    <submittedName>
        <fullName evidence="4">CelE protein</fullName>
    </submittedName>
</protein>
<keyword evidence="5" id="KW-1185">Reference proteome</keyword>
<feature type="transmembrane region" description="Helical" evidence="2">
    <location>
        <begin position="116"/>
        <end position="135"/>
    </location>
</feature>
<feature type="transmembrane region" description="Helical" evidence="2">
    <location>
        <begin position="879"/>
        <end position="904"/>
    </location>
</feature>
<feature type="transmembrane region" description="Helical" evidence="2">
    <location>
        <begin position="417"/>
        <end position="439"/>
    </location>
</feature>
<feature type="transmembrane region" description="Helical" evidence="2">
    <location>
        <begin position="715"/>
        <end position="733"/>
    </location>
</feature>
<reference evidence="4" key="1">
    <citation type="submission" date="2021-02" db="EMBL/GenBank/DDBJ databases">
        <authorList>
            <person name="Dougan E. K."/>
            <person name="Rhodes N."/>
            <person name="Thang M."/>
            <person name="Chan C."/>
        </authorList>
    </citation>
    <scope>NUCLEOTIDE SEQUENCE</scope>
</reference>
<feature type="transmembrane region" description="Helical" evidence="2">
    <location>
        <begin position="445"/>
        <end position="465"/>
    </location>
</feature>
<feature type="signal peptide" evidence="3">
    <location>
        <begin position="1"/>
        <end position="20"/>
    </location>
</feature>
<dbReference type="OrthoDB" id="30833at2759"/>
<feature type="transmembrane region" description="Helical" evidence="2">
    <location>
        <begin position="792"/>
        <end position="812"/>
    </location>
</feature>
<evidence type="ECO:0000256" key="3">
    <source>
        <dbReference type="SAM" id="SignalP"/>
    </source>
</evidence>
<sequence length="1427" mass="155389">MRRLLPGLCLGLLADGRAEACVDDAVCGSTSWLQETYTLGSRLATESESKQAGPLTDELYAEGFSAVTVPIGPGVILSIVVFILLLTAHEAFVAAGAKPLLANHEKPNSIPLQCTFAIHWLLLMVNLSMLVPVSLDYAMAMGHSATASGLFLSAPTVFALLGTMLGKPLTSEVNWDQAFARRLYLGCQGLAFAGNLILAFLMQAASHWNDATRQTWFWCFLLVNGANQFFQLLPSVGFQTMWNIVTPNSQKTLWSMTTIACRNSGFIVGPVCFAALSFTVRRGRDISPISMMSWSFVGLAMFQALVLTTASLCLPTEVTPLEEDGKAAKEDQDMELSPEDLPPESRQELVKNAIVYSCERPFTAAAVEVSTMMLLEVQYGWSAEFCGASFMSVGAATLASTIICTVAVSRKWIRESWLFLGSTLVSLSGVFLLFDWSFYGASGGGFLLLADSLVYAFSGVSMGIAQGWATRATMKGTSYDIQTYRVQSIAAGLLSRFLAPIFTRFILDFGGRNLYALAQGARHGQEESKKNANNNEPTPNTYQEKACVDDAVCGGTSWLQETYTLDSRLATESESKQAGPLTDELYAEGFSAVTVPIGPGLILSIVIFILLLTAHEAFVAAGAKPLLANHERPNSIPLQCTFAMHWLIMMVNLSMLVPVSLDYALAMGHSATASGLFLSAPKVFALLGTMLGKPLTSEVNWDQAASHWNDATRQTCFWCFLLVNGANQFFQLLPSVGFQTMWNIVTPNSQKTLWSMIAIACRNSGFIVGPVSFAAISFTVRRGRDISPISMMSWSFVGLAMFQALVLTTASLCLPTEVTPLEEDGKAAKEDQDMELSPEDLPPESRQELVKNAIVYSYERTFTTAAVEVSTMMLLEVQYGWSAEFCGAAFMSVGAATMAATIISTVAVSRKWIRESWLFMGSTLVSLSGVFLLFDWPFYGASGGGFLLLADSLVYAFSGVSMGIAQGWATRATMKGTSYDIQTYRVQSIAASLISKFLAPIFTRFILDFGGRNLYALAQGARHGQESKKNANNNEPTPNTCQGKERGESFDGSGKLFCPCSSQLEIVGRHQELVAEDGGCGGVAFDFQGVEIHARFNGTSWAEVVMSQAGANPLLYKANFFNVYVNSNLTSSFNTSFWMSQGIVAVPLFAGLDPDEAYDVVIVKNTEPQFSEPYVASNFLTLHGFRGSEEAQLEEVPALPERRIEFLGDSIAAGFCNNANPCLPRNSSICSPSNQWFNESWPSLICKGLGAQCHTAAWSGLGMAANCCGGYTLMSTVWLRTVGSLESLNQLMPFQTPEDNLWDFSRWVPDAVVINLGTNDHFQWPVVVPAFNATYLQLLLLAARSYGPKTHFFLACGPMTDAYCDNVFWVIDQAREVLPKLKVSFLDQRPFLNGSFGPRCGYHPSVEVDSAMAEAAIPIIQEALNWQ</sequence>
<feature type="transmembrane region" description="Helical" evidence="2">
    <location>
        <begin position="381"/>
        <end position="408"/>
    </location>
</feature>
<accession>A0A812IJP4</accession>
<feature type="region of interest" description="Disordered" evidence="1">
    <location>
        <begin position="1025"/>
        <end position="1048"/>
    </location>
</feature>
<keyword evidence="2" id="KW-1133">Transmembrane helix</keyword>
<organism evidence="4 5">
    <name type="scientific">Symbiodinium natans</name>
    <dbReference type="NCBI Taxonomy" id="878477"/>
    <lineage>
        <taxon>Eukaryota</taxon>
        <taxon>Sar</taxon>
        <taxon>Alveolata</taxon>
        <taxon>Dinophyceae</taxon>
        <taxon>Suessiales</taxon>
        <taxon>Symbiodiniaceae</taxon>
        <taxon>Symbiodinium</taxon>
    </lineage>
</organism>
<gene>
    <name evidence="4" type="primary">celE</name>
    <name evidence="4" type="ORF">SNAT2548_LOCUS4511</name>
</gene>
<feature type="chain" id="PRO_5032857039" evidence="3">
    <location>
        <begin position="21"/>
        <end position="1427"/>
    </location>
</feature>
<keyword evidence="2" id="KW-0812">Transmembrane</keyword>
<proteinExistence type="predicted"/>
<evidence type="ECO:0000256" key="2">
    <source>
        <dbReference type="SAM" id="Phobius"/>
    </source>
</evidence>
<feature type="transmembrane region" description="Helical" evidence="2">
    <location>
        <begin position="215"/>
        <end position="233"/>
    </location>
</feature>
<dbReference type="EMBL" id="CAJNDS010000279">
    <property type="protein sequence ID" value="CAE7037646.1"/>
    <property type="molecule type" value="Genomic_DNA"/>
</dbReference>
<feature type="transmembrane region" description="Helical" evidence="2">
    <location>
        <begin position="75"/>
        <end position="95"/>
    </location>
</feature>
<comment type="caution">
    <text evidence="4">The sequence shown here is derived from an EMBL/GenBank/DDBJ whole genome shotgun (WGS) entry which is preliminary data.</text>
</comment>
<feature type="transmembrane region" description="Helical" evidence="2">
    <location>
        <begin position="753"/>
        <end position="780"/>
    </location>
</feature>
<dbReference type="PANTHER" id="PTHR37834:SF2">
    <property type="entry name" value="ESTERASE, SGNH HYDROLASE-TYPE"/>
    <property type="match status" value="1"/>
</dbReference>
<dbReference type="InterPro" id="IPR052762">
    <property type="entry name" value="PCW_deacetylase/CE"/>
</dbReference>
<dbReference type="Proteomes" id="UP000604046">
    <property type="component" value="Unassembled WGS sequence"/>
</dbReference>
<dbReference type="InterPro" id="IPR036259">
    <property type="entry name" value="MFS_trans_sf"/>
</dbReference>
<evidence type="ECO:0000313" key="4">
    <source>
        <dbReference type="EMBL" id="CAE7037646.1"/>
    </source>
</evidence>
<feature type="transmembrane region" description="Helical" evidence="2">
    <location>
        <begin position="601"/>
        <end position="623"/>
    </location>
</feature>
<dbReference type="SUPFAM" id="SSF52266">
    <property type="entry name" value="SGNH hydrolase"/>
    <property type="match status" value="1"/>
</dbReference>
<dbReference type="Gene3D" id="2.60.120.260">
    <property type="entry name" value="Galactose-binding domain-like"/>
    <property type="match status" value="1"/>
</dbReference>
<dbReference type="Gene3D" id="3.40.50.1110">
    <property type="entry name" value="SGNH hydrolase"/>
    <property type="match status" value="1"/>
</dbReference>
<feature type="transmembrane region" description="Helical" evidence="2">
    <location>
        <begin position="291"/>
        <end position="312"/>
    </location>
</feature>
<feature type="transmembrane region" description="Helical" evidence="2">
    <location>
        <begin position="635"/>
        <end position="657"/>
    </location>
</feature>
<feature type="compositionally biased region" description="Polar residues" evidence="1">
    <location>
        <begin position="1030"/>
        <end position="1042"/>
    </location>
</feature>
<evidence type="ECO:0000256" key="1">
    <source>
        <dbReference type="SAM" id="MobiDB-lite"/>
    </source>
</evidence>
<keyword evidence="2" id="KW-0472">Membrane</keyword>
<evidence type="ECO:0000313" key="5">
    <source>
        <dbReference type="Proteomes" id="UP000604046"/>
    </source>
</evidence>
<dbReference type="InterPro" id="IPR036514">
    <property type="entry name" value="SGNH_hydro_sf"/>
</dbReference>
<feature type="transmembrane region" description="Helical" evidence="2">
    <location>
        <begin position="183"/>
        <end position="203"/>
    </location>
</feature>
<name>A0A812IJP4_9DINO</name>
<feature type="transmembrane region" description="Helical" evidence="2">
    <location>
        <begin position="916"/>
        <end position="934"/>
    </location>
</feature>